<evidence type="ECO:0008006" key="3">
    <source>
        <dbReference type="Google" id="ProtNLM"/>
    </source>
</evidence>
<proteinExistence type="predicted"/>
<gene>
    <name evidence="1" type="ORF">AP75_13495</name>
</gene>
<dbReference type="RefSeq" id="WP_088264971.1">
    <property type="nucleotide sequence ID" value="NZ_JASZ02000054.1"/>
</dbReference>
<dbReference type="EMBL" id="JASZ02000054">
    <property type="protein sequence ID" value="OWK97012.1"/>
    <property type="molecule type" value="Genomic_DNA"/>
</dbReference>
<dbReference type="InterPro" id="IPR043504">
    <property type="entry name" value="Peptidase_S1_PA_chymotrypsin"/>
</dbReference>
<name>A0A246B6J8_9FLAO</name>
<dbReference type="Proteomes" id="UP000197587">
    <property type="component" value="Unassembled WGS sequence"/>
</dbReference>
<reference evidence="1 2" key="1">
    <citation type="submission" date="2014-01" db="EMBL/GenBank/DDBJ databases">
        <authorList>
            <consortium name="Genome Consortium for Active Teaching"/>
            <person name="Sontag T.C."/>
            <person name="Newman J.D."/>
        </authorList>
    </citation>
    <scope>NUCLEOTIDE SEQUENCE [LARGE SCALE GENOMIC DNA]</scope>
    <source>
        <strain evidence="1 2">DSM 19056</strain>
    </source>
</reference>
<sequence>MGTVDKSTVGGNIDASFILLHDYPNNYTTNLIGGVNNLSTLTSLPGVGTTINIRGAYTQASGKILDTNVIIENEDGTTLYNLTSATYPAIKGDSGGIIYSYVSASNTRYTVGVHVGLKNSVTYYCKANNVLSALGLSRKKKKL</sequence>
<organism evidence="1 2">
    <name type="scientific">Kaistella haifensis DSM 19056</name>
    <dbReference type="NCBI Taxonomy" id="1450526"/>
    <lineage>
        <taxon>Bacteria</taxon>
        <taxon>Pseudomonadati</taxon>
        <taxon>Bacteroidota</taxon>
        <taxon>Flavobacteriia</taxon>
        <taxon>Flavobacteriales</taxon>
        <taxon>Weeksellaceae</taxon>
        <taxon>Chryseobacterium group</taxon>
        <taxon>Kaistella</taxon>
    </lineage>
</organism>
<dbReference type="SUPFAM" id="SSF50494">
    <property type="entry name" value="Trypsin-like serine proteases"/>
    <property type="match status" value="1"/>
</dbReference>
<dbReference type="AlphaFoldDB" id="A0A246B6J8"/>
<evidence type="ECO:0000313" key="1">
    <source>
        <dbReference type="EMBL" id="OWK97012.1"/>
    </source>
</evidence>
<comment type="caution">
    <text evidence="1">The sequence shown here is derived from an EMBL/GenBank/DDBJ whole genome shotgun (WGS) entry which is preliminary data.</text>
</comment>
<dbReference type="Gene3D" id="2.40.10.10">
    <property type="entry name" value="Trypsin-like serine proteases"/>
    <property type="match status" value="1"/>
</dbReference>
<dbReference type="InterPro" id="IPR009003">
    <property type="entry name" value="Peptidase_S1_PA"/>
</dbReference>
<accession>A0A246B6J8</accession>
<protein>
    <recommendedName>
        <fullName evidence="3">Serine protease</fullName>
    </recommendedName>
</protein>
<evidence type="ECO:0000313" key="2">
    <source>
        <dbReference type="Proteomes" id="UP000197587"/>
    </source>
</evidence>
<reference evidence="1 2" key="2">
    <citation type="submission" date="2017-05" db="EMBL/GenBank/DDBJ databases">
        <title>Genome of Chryseobacterium haifense.</title>
        <authorList>
            <person name="Newman J.D."/>
        </authorList>
    </citation>
    <scope>NUCLEOTIDE SEQUENCE [LARGE SCALE GENOMIC DNA]</scope>
    <source>
        <strain evidence="1 2">DSM 19056</strain>
    </source>
</reference>
<keyword evidence="2" id="KW-1185">Reference proteome</keyword>